<feature type="compositionally biased region" description="Low complexity" evidence="1">
    <location>
        <begin position="207"/>
        <end position="219"/>
    </location>
</feature>
<organism evidence="2 3">
    <name type="scientific">Symbiodinium natans</name>
    <dbReference type="NCBI Taxonomy" id="878477"/>
    <lineage>
        <taxon>Eukaryota</taxon>
        <taxon>Sar</taxon>
        <taxon>Alveolata</taxon>
        <taxon>Dinophyceae</taxon>
        <taxon>Suessiales</taxon>
        <taxon>Symbiodiniaceae</taxon>
        <taxon>Symbiodinium</taxon>
    </lineage>
</organism>
<feature type="compositionally biased region" description="Basic and acidic residues" evidence="1">
    <location>
        <begin position="65"/>
        <end position="89"/>
    </location>
</feature>
<comment type="caution">
    <text evidence="2">The sequence shown here is derived from an EMBL/GenBank/DDBJ whole genome shotgun (WGS) entry which is preliminary data.</text>
</comment>
<keyword evidence="3" id="KW-1185">Reference proteome</keyword>
<feature type="compositionally biased region" description="Low complexity" evidence="1">
    <location>
        <begin position="373"/>
        <end position="385"/>
    </location>
</feature>
<feature type="compositionally biased region" description="Low complexity" evidence="1">
    <location>
        <begin position="290"/>
        <end position="302"/>
    </location>
</feature>
<evidence type="ECO:0000256" key="1">
    <source>
        <dbReference type="SAM" id="MobiDB-lite"/>
    </source>
</evidence>
<gene>
    <name evidence="2" type="ORF">SNAT2548_LOCUS24572</name>
</gene>
<sequence>MDTDDLNVDTVARVLAGRVLTGLVLASDSRRNSETSKTIEEDVESEHEENLRRGARLWAGLALDDPGRDPEVEESEARKKAEQATHDVAQEAMAMRQGEPGERIQDQEDSEGQLRSTAREAAERAAAGGASQASPAKPESEEILEPQDAEGSTRQLAEQAVRPVSVRAAEDEEKAMAMRQGEPGERIQDQEDSDGQLRSTAREAAERAAAGGASQASPAKPESEEILEPQDAEGSTRQLAEQAVRPVSVRAAADEEKAMAMRQGEPGERIQDQEDSDGQLRSTAREAAERAAAGGASQASPAKPESEEILEPQDAEGSTRQLAEQAVRPVSVRAEEDEEKAMAMRQGEPGERIQDQEDSDGQLRSTAREAAERAAAGGASQASPAKPESEEILEPQDAEGSTRQLAEQAAGGLDPTGKPETAGPRFAVEEVVDQPQEDVQHSYLITVAGAATASMAQEEDPVERSGCTEDLKAWSSFGEHSVVEEVAEAVEVMADEVAAGKP</sequence>
<dbReference type="Proteomes" id="UP000604046">
    <property type="component" value="Unassembled WGS sequence"/>
</dbReference>
<evidence type="ECO:0000313" key="2">
    <source>
        <dbReference type="EMBL" id="CAE7449648.1"/>
    </source>
</evidence>
<protein>
    <submittedName>
        <fullName evidence="2">Uncharacterized protein</fullName>
    </submittedName>
</protein>
<evidence type="ECO:0000313" key="3">
    <source>
        <dbReference type="Proteomes" id="UP000604046"/>
    </source>
</evidence>
<reference evidence="2" key="1">
    <citation type="submission" date="2021-02" db="EMBL/GenBank/DDBJ databases">
        <authorList>
            <person name="Dougan E. K."/>
            <person name="Rhodes N."/>
            <person name="Thang M."/>
            <person name="Chan C."/>
        </authorList>
    </citation>
    <scope>NUCLEOTIDE SEQUENCE</scope>
</reference>
<proteinExistence type="predicted"/>
<feature type="region of interest" description="Disordered" evidence="1">
    <location>
        <begin position="29"/>
        <end position="425"/>
    </location>
</feature>
<accession>A0A812RQD3</accession>
<feature type="compositionally biased region" description="Basic and acidic residues" evidence="1">
    <location>
        <begin position="29"/>
        <end position="40"/>
    </location>
</feature>
<dbReference type="AlphaFoldDB" id="A0A812RQD3"/>
<dbReference type="EMBL" id="CAJNDS010002362">
    <property type="protein sequence ID" value="CAE7449648.1"/>
    <property type="molecule type" value="Genomic_DNA"/>
</dbReference>
<feature type="compositionally biased region" description="Low complexity" evidence="1">
    <location>
        <begin position="124"/>
        <end position="136"/>
    </location>
</feature>
<name>A0A812RQD3_9DINO</name>
<feature type="compositionally biased region" description="Basic and acidic residues" evidence="1">
    <location>
        <begin position="252"/>
        <end position="272"/>
    </location>
</feature>